<sequence>MMDIYKRVYDHTPLPIILVGTTAGTGSEVSAVSVLTVDETGMKRSISGEDCYAKAAFADSRYTHTVPYDTTVSTALDAMAHAIEGYFTPKYNDILSMYGKKGIPMIWEGLCYLYKHQNELPDESIREKLYYGSIYAGFILNTCGTAFPHPLGYILTENYHIPHGKACAYFMPAFLERAKKYAPEKYDTWFKMLDVSDATFISVVQNLTNVEKIRFTPEEAKQHIKRWNNPKNFSVTPGGLSNDDVVNILTK</sequence>
<keyword evidence="1" id="KW-0560">Oxidoreductase</keyword>
<reference evidence="4" key="1">
    <citation type="submission" date="2019-08" db="EMBL/GenBank/DDBJ databases">
        <authorList>
            <person name="Kucharzyk K."/>
            <person name="Murdoch R.W."/>
            <person name="Higgins S."/>
            <person name="Loffler F."/>
        </authorList>
    </citation>
    <scope>NUCLEOTIDE SEQUENCE</scope>
</reference>
<dbReference type="InterPro" id="IPR001670">
    <property type="entry name" value="ADH_Fe/GldA"/>
</dbReference>
<dbReference type="Gene3D" id="1.20.1090.10">
    <property type="entry name" value="Dehydroquinate synthase-like - alpha domain"/>
    <property type="match status" value="1"/>
</dbReference>
<comment type="caution">
    <text evidence="4">The sequence shown here is derived from an EMBL/GenBank/DDBJ whole genome shotgun (WGS) entry which is preliminary data.</text>
</comment>
<dbReference type="GO" id="GO:0004022">
    <property type="term" value="F:alcohol dehydrogenase (NAD+) activity"/>
    <property type="evidence" value="ECO:0007669"/>
    <property type="project" value="TreeGrafter"/>
</dbReference>
<organism evidence="4">
    <name type="scientific">bioreactor metagenome</name>
    <dbReference type="NCBI Taxonomy" id="1076179"/>
    <lineage>
        <taxon>unclassified sequences</taxon>
        <taxon>metagenomes</taxon>
        <taxon>ecological metagenomes</taxon>
    </lineage>
</organism>
<feature type="domain" description="Alcohol dehydrogenase iron-type/glycerol dehydrogenase GldA" evidence="2">
    <location>
        <begin position="8"/>
        <end position="59"/>
    </location>
</feature>
<name>A0A645FL58_9ZZZZ</name>
<proteinExistence type="predicted"/>
<dbReference type="Pfam" id="PF25137">
    <property type="entry name" value="ADH_Fe_C"/>
    <property type="match status" value="1"/>
</dbReference>
<dbReference type="AlphaFoldDB" id="A0A645FL58"/>
<protein>
    <submittedName>
        <fullName evidence="4">Uncharacterized protein</fullName>
    </submittedName>
</protein>
<dbReference type="GO" id="GO:0046872">
    <property type="term" value="F:metal ion binding"/>
    <property type="evidence" value="ECO:0007669"/>
    <property type="project" value="InterPro"/>
</dbReference>
<dbReference type="InterPro" id="IPR039697">
    <property type="entry name" value="Alcohol_dehydrogenase_Fe"/>
</dbReference>
<dbReference type="PANTHER" id="PTHR11496">
    <property type="entry name" value="ALCOHOL DEHYDROGENASE"/>
    <property type="match status" value="1"/>
</dbReference>
<dbReference type="Gene3D" id="3.40.50.1970">
    <property type="match status" value="1"/>
</dbReference>
<dbReference type="PANTHER" id="PTHR11496:SF103">
    <property type="entry name" value="DEHYDROGENASE, PUTATIVE-RELATED"/>
    <property type="match status" value="1"/>
</dbReference>
<dbReference type="SUPFAM" id="SSF56796">
    <property type="entry name" value="Dehydroquinate synthase-like"/>
    <property type="match status" value="1"/>
</dbReference>
<evidence type="ECO:0000313" key="4">
    <source>
        <dbReference type="EMBL" id="MPN14680.1"/>
    </source>
</evidence>
<dbReference type="Pfam" id="PF00465">
    <property type="entry name" value="Fe-ADH"/>
    <property type="match status" value="1"/>
</dbReference>
<evidence type="ECO:0000259" key="3">
    <source>
        <dbReference type="Pfam" id="PF25137"/>
    </source>
</evidence>
<dbReference type="InterPro" id="IPR056798">
    <property type="entry name" value="ADH_Fe_C"/>
</dbReference>
<dbReference type="PROSITE" id="PS00913">
    <property type="entry name" value="ADH_IRON_1"/>
    <property type="match status" value="1"/>
</dbReference>
<evidence type="ECO:0000259" key="2">
    <source>
        <dbReference type="Pfam" id="PF00465"/>
    </source>
</evidence>
<gene>
    <name evidence="4" type="ORF">SDC9_162007</name>
</gene>
<dbReference type="EMBL" id="VSSQ01061323">
    <property type="protein sequence ID" value="MPN14680.1"/>
    <property type="molecule type" value="Genomic_DNA"/>
</dbReference>
<evidence type="ECO:0000256" key="1">
    <source>
        <dbReference type="ARBA" id="ARBA00023002"/>
    </source>
</evidence>
<accession>A0A645FL58</accession>
<feature type="domain" description="Fe-containing alcohol dehydrogenase-like C-terminal" evidence="3">
    <location>
        <begin position="71"/>
        <end position="195"/>
    </location>
</feature>
<dbReference type="InterPro" id="IPR018211">
    <property type="entry name" value="ADH_Fe_CS"/>
</dbReference>